<dbReference type="EMBL" id="FXAM01000001">
    <property type="protein sequence ID" value="SMF94609.1"/>
    <property type="molecule type" value="Genomic_DNA"/>
</dbReference>
<sequence length="201" mass="21127">MTTAATIIDNDISPVLNDTAATFWSAAERLAALNLAVLAVVAMRPDQFATNQDVALVAGYLQNIPADGLAFVDVLGVQRRDLEMANRMNPDWRTAAAGATRAVLFDPRNPRQFMVFPPAMAGATVPLVYVKTPAALASTADTVPVPEPFRPALAAYALGVLFSKDIAGAKGPGYFQLFQALMGGKVPVDAAMAQPVPTAEA</sequence>
<keyword evidence="2" id="KW-1185">Reference proteome</keyword>
<dbReference type="Proteomes" id="UP000192923">
    <property type="component" value="Unassembled WGS sequence"/>
</dbReference>
<evidence type="ECO:0000313" key="2">
    <source>
        <dbReference type="Proteomes" id="UP000192923"/>
    </source>
</evidence>
<proteinExistence type="predicted"/>
<dbReference type="RefSeq" id="WP_085212127.1">
    <property type="nucleotide sequence ID" value="NZ_FXAM01000001.1"/>
</dbReference>
<protein>
    <submittedName>
        <fullName evidence="1">Uncharacterized protein</fullName>
    </submittedName>
</protein>
<dbReference type="Pfam" id="PF24175">
    <property type="entry name" value="SU10_adaptor"/>
    <property type="match status" value="1"/>
</dbReference>
<dbReference type="STRING" id="1760988.SAMN02949497_1930"/>
<accession>A0A1Y6CVE7</accession>
<dbReference type="InterPro" id="IPR056209">
    <property type="entry name" value="SU10_adaptor"/>
</dbReference>
<name>A0A1Y6CVE7_9GAMM</name>
<organism evidence="1 2">
    <name type="scientific">Methylomagnum ishizawai</name>
    <dbReference type="NCBI Taxonomy" id="1760988"/>
    <lineage>
        <taxon>Bacteria</taxon>
        <taxon>Pseudomonadati</taxon>
        <taxon>Pseudomonadota</taxon>
        <taxon>Gammaproteobacteria</taxon>
        <taxon>Methylococcales</taxon>
        <taxon>Methylococcaceae</taxon>
        <taxon>Methylomagnum</taxon>
    </lineage>
</organism>
<reference evidence="1 2" key="1">
    <citation type="submission" date="2016-12" db="EMBL/GenBank/DDBJ databases">
        <authorList>
            <person name="Song W.-J."/>
            <person name="Kurnit D.M."/>
        </authorList>
    </citation>
    <scope>NUCLEOTIDE SEQUENCE [LARGE SCALE GENOMIC DNA]</scope>
    <source>
        <strain evidence="1 2">175</strain>
    </source>
</reference>
<dbReference type="AlphaFoldDB" id="A0A1Y6CVE7"/>
<dbReference type="OrthoDB" id="9132369at2"/>
<evidence type="ECO:0000313" key="1">
    <source>
        <dbReference type="EMBL" id="SMF94609.1"/>
    </source>
</evidence>
<gene>
    <name evidence="1" type="ORF">SAMN02949497_1930</name>
</gene>